<sequence length="1296" mass="137480">MKAICCIFLLTFLTLFTGCQDEDLGSPLPIDLQFEARAITSSTALVQNADKTWTASQRVPLVGEGRIVDDISSSLIAVLSANGGISNMLDTDLTNAASFDGAALADLIGNQIASVRDINHVYAGGQVAGFVYKISDISLLKANILKGFWLRTLLNGQVQETLGGNTSAATLALNILSAGNNEGQQAISISTTLTKSFDEVQIGMTSISLTVLNSLNLYYAFVGDNPIKPAVTGSTYFPNATIHYNTGLETVWTSTLLSTQAAKLVNSDLTDGATFGTLAGLLSNPYITVNLGTTVSAGSEIGFFTSNVDLLSINLAGGVQLTTFDSNNVQQEEITVNSLLGISALASGKGSQISMIIKKPCSQVRIKYNGVNISLGSTTVNYAFVRDPITVNISSYFSIGNATTSSNYYQLTPPTVGTVTWAITNAPAGATPTVTGNKITGMTVNGDYTLTATYTKDGVTSTQSATITRNATGMNGANCNALIGTAYNATPYQPTGGGGILTIYDKAQNIGNLVDDNPDNYAAFLNVASLLANTSIVGIQTGTYINSTGAAIRTGFTMQTSNNLLGINALKAFQIRLYDNNTLVFQSTTTGNNAVSAGLIGSSGNKVRFSVNTTAKFNKIELWSAGVLNLNLGVFRLYNAFWEPVASACPSNAATEACIELLTPTNYGANINYEKTKINTVASVGGSFNNLGNMIDGSLSTYATVTYTNAIGTTTIAVKFNTLNANRPIGFIISNPTYLANLDLLDATILNVYNNGNLVGSTSSGTVLGLDVTGSSGNIYIQTTPTATYNEVRITFPAVASALNTTQIYGIYTRQDSDGNGIPDCAEDNNTTSITNAVAASEHVCANAGTGTYDVVINVTGGTVGKTYTLNCYNYGNNNALTTKTVPLSASQTMTVTQMPPGDYYISILDGAQVIWNGIHAAVHPLQTTWKTNAATTGWNTWTNWDNGVPWSCTNVIIPGNCVRYPSLKPTEANNCNYIHFAPGGEVVHTQYLTYVQAWVELSLSPGRYYMLSAPLKNMVSGDMFIPASMNGNQGTAPYFTQLNAANSPENRFGPRVYQRLWNVNAPGKKFVNNVLTHVNVAPDATNWTTPFNSLSYAYKAGEGFSLLANKESLNVSTLTFRFPKTHSQFTYFNASGSGSVYNETGIARTNSGRFIYENSDGSIPSSFSVTLTNQNSSNTFLAGNMFMAHIDVAKFLAQNTNVTTVKIYDGNAQNPMIDPNGTLLTSANGYAYIAPMQAFFVTLSSATTQVTLIYTDDMLTQQPGTTVRSAASRAVTGAGVIDMKQYSKGLSTGSY</sequence>
<proteinExistence type="predicted"/>
<protein>
    <recommendedName>
        <fullName evidence="4">DUF5689 domain-containing protein</fullName>
    </recommendedName>
</protein>
<gene>
    <name evidence="2" type="ORF">C802_01526</name>
</gene>
<accession>R9I9T7</accession>
<dbReference type="OrthoDB" id="993253at2"/>
<keyword evidence="3" id="KW-1185">Reference proteome</keyword>
<dbReference type="PATRIC" id="fig|1235788.3.peg.1561"/>
<feature type="chain" id="PRO_5004474395" description="DUF5689 domain-containing protein" evidence="1">
    <location>
        <begin position="22"/>
        <end position="1296"/>
    </location>
</feature>
<evidence type="ECO:0008006" key="4">
    <source>
        <dbReference type="Google" id="ProtNLM"/>
    </source>
</evidence>
<dbReference type="STRING" id="1235788.C802_01526"/>
<reference evidence="2 3" key="1">
    <citation type="submission" date="2013-04" db="EMBL/GenBank/DDBJ databases">
        <title>The Genome Sequence of Bacteroides massiliensis dnLKV3.</title>
        <authorList>
            <consortium name="The Broad Institute Genomics Platform"/>
            <consortium name="The Broad Institute Genome Sequencing Center for Infectious Disease"/>
            <person name="Earl A."/>
            <person name="Xavier R."/>
            <person name="Kuhn K."/>
            <person name="Stappenbeck T."/>
            <person name="Walker B."/>
            <person name="Young S."/>
            <person name="Zeng Q."/>
            <person name="Gargeya S."/>
            <person name="Fitzgerald M."/>
            <person name="Haas B."/>
            <person name="Abouelleil A."/>
            <person name="Allen A.W."/>
            <person name="Alvarado L."/>
            <person name="Arachchi H.M."/>
            <person name="Berlin A.M."/>
            <person name="Chapman S.B."/>
            <person name="Gainer-Dewar J."/>
            <person name="Goldberg J."/>
            <person name="Griggs A."/>
            <person name="Gujja S."/>
            <person name="Hansen M."/>
            <person name="Howarth C."/>
            <person name="Imamovic A."/>
            <person name="Ireland A."/>
            <person name="Larimer J."/>
            <person name="McCowan C."/>
            <person name="Murphy C."/>
            <person name="Pearson M."/>
            <person name="Poon T.W."/>
            <person name="Priest M."/>
            <person name="Roberts A."/>
            <person name="Saif S."/>
            <person name="Shea T."/>
            <person name="Sisk P."/>
            <person name="Sykes S."/>
            <person name="Wortman J."/>
            <person name="Nusbaum C."/>
            <person name="Birren B."/>
        </authorList>
    </citation>
    <scope>NUCLEOTIDE SEQUENCE [LARGE SCALE GENOMIC DNA]</scope>
    <source>
        <strain evidence="3">dnLKV3</strain>
    </source>
</reference>
<dbReference type="EMBL" id="ASSP01000009">
    <property type="protein sequence ID" value="EOS13683.1"/>
    <property type="molecule type" value="Genomic_DNA"/>
</dbReference>
<dbReference type="RefSeq" id="WP_016275934.1">
    <property type="nucleotide sequence ID" value="NZ_JANKBR010000003.1"/>
</dbReference>
<dbReference type="PROSITE" id="PS51257">
    <property type="entry name" value="PROKAR_LIPOPROTEIN"/>
    <property type="match status" value="1"/>
</dbReference>
<comment type="caution">
    <text evidence="2">The sequence shown here is derived from an EMBL/GenBank/DDBJ whole genome shotgun (WGS) entry which is preliminary data.</text>
</comment>
<evidence type="ECO:0000313" key="3">
    <source>
        <dbReference type="Proteomes" id="UP000014200"/>
    </source>
</evidence>
<dbReference type="HOGENOM" id="CLU_251456_0_0_10"/>
<evidence type="ECO:0000313" key="2">
    <source>
        <dbReference type="EMBL" id="EOS13683.1"/>
    </source>
</evidence>
<organism evidence="2 3">
    <name type="scientific">Phocaeicola sartorii</name>
    <dbReference type="NCBI Taxonomy" id="671267"/>
    <lineage>
        <taxon>Bacteria</taxon>
        <taxon>Pseudomonadati</taxon>
        <taxon>Bacteroidota</taxon>
        <taxon>Bacteroidia</taxon>
        <taxon>Bacteroidales</taxon>
        <taxon>Bacteroidaceae</taxon>
        <taxon>Phocaeicola</taxon>
    </lineage>
</organism>
<feature type="signal peptide" evidence="1">
    <location>
        <begin position="1"/>
        <end position="21"/>
    </location>
</feature>
<dbReference type="Proteomes" id="UP000014200">
    <property type="component" value="Unassembled WGS sequence"/>
</dbReference>
<evidence type="ECO:0000256" key="1">
    <source>
        <dbReference type="SAM" id="SignalP"/>
    </source>
</evidence>
<keyword evidence="1" id="KW-0732">Signal</keyword>
<name>R9I9T7_9BACT</name>